<dbReference type="AlphaFoldDB" id="A0A840HPV4"/>
<proteinExistence type="predicted"/>
<keyword evidence="2" id="KW-0378">Hydrolase</keyword>
<dbReference type="Proteomes" id="UP000575068">
    <property type="component" value="Unassembled WGS sequence"/>
</dbReference>
<feature type="domain" description="Amidohydrolase 3" evidence="1">
    <location>
        <begin position="259"/>
        <end position="382"/>
    </location>
</feature>
<dbReference type="GO" id="GO:0016810">
    <property type="term" value="F:hydrolase activity, acting on carbon-nitrogen (but not peptide) bonds"/>
    <property type="evidence" value="ECO:0007669"/>
    <property type="project" value="InterPro"/>
</dbReference>
<evidence type="ECO:0000259" key="1">
    <source>
        <dbReference type="Pfam" id="PF07969"/>
    </source>
</evidence>
<evidence type="ECO:0000313" key="3">
    <source>
        <dbReference type="Proteomes" id="UP000575068"/>
    </source>
</evidence>
<dbReference type="Gene3D" id="2.30.40.10">
    <property type="entry name" value="Urease, subunit C, domain 1"/>
    <property type="match status" value="1"/>
</dbReference>
<name>A0A840HPV4_9SPHN</name>
<protein>
    <submittedName>
        <fullName evidence="2">Imidazolonepropionase-like amidohydrolase</fullName>
    </submittedName>
</protein>
<dbReference type="RefSeq" id="WP_184473797.1">
    <property type="nucleotide sequence ID" value="NZ_JACHOV010000001.1"/>
</dbReference>
<dbReference type="Pfam" id="PF07969">
    <property type="entry name" value="Amidohydro_3"/>
    <property type="match status" value="1"/>
</dbReference>
<evidence type="ECO:0000313" key="2">
    <source>
        <dbReference type="EMBL" id="MBB4639945.1"/>
    </source>
</evidence>
<dbReference type="InterPro" id="IPR032466">
    <property type="entry name" value="Metal_Hydrolase"/>
</dbReference>
<dbReference type="EMBL" id="JACHOV010000001">
    <property type="protein sequence ID" value="MBB4639945.1"/>
    <property type="molecule type" value="Genomic_DNA"/>
</dbReference>
<comment type="caution">
    <text evidence="2">The sequence shown here is derived from an EMBL/GenBank/DDBJ whole genome shotgun (WGS) entry which is preliminary data.</text>
</comment>
<organism evidence="2 3">
    <name type="scientific">Rhizorhapis suberifaciens</name>
    <name type="common">corky root of lettuce</name>
    <dbReference type="NCBI Taxonomy" id="13656"/>
    <lineage>
        <taxon>Bacteria</taxon>
        <taxon>Pseudomonadati</taxon>
        <taxon>Pseudomonadota</taxon>
        <taxon>Alphaproteobacteria</taxon>
        <taxon>Sphingomonadales</taxon>
        <taxon>Sphingomonadaceae</taxon>
        <taxon>Rhizorhapis</taxon>
    </lineage>
</organism>
<dbReference type="SUPFAM" id="SSF51556">
    <property type="entry name" value="Metallo-dependent hydrolases"/>
    <property type="match status" value="1"/>
</dbReference>
<dbReference type="PANTHER" id="PTHR43135:SF3">
    <property type="entry name" value="ALPHA-D-RIBOSE 1-METHYLPHOSPHONATE 5-TRIPHOSPHATE DIPHOSPHATASE"/>
    <property type="match status" value="1"/>
</dbReference>
<sequence>MSAPALVQTIAITGGKVAIGDGSAPIDNGTVVIANGKIAAAGAKIPIPPGAQRVDASGKWVTPGIVAGFSRVGLIEVESVESTNDAGARSPFSAAIDVAPAINPLASPVAISRAGGVTRAIVAPVALGGIFAGQGAVIDLGGDMEPITRARAFQFVELGEAGASSAGGSRAASHLLFRAMLREAQDYARAPAAYDGRSKDNLLLRADAQALVPVINGTVPLFIHVERASDILQSLALRRDFPALKLVLVGVSEGWMVADRIAAAKVPVIASALNDLPAAFERLNATQSNVGRMKKAGVSVAIGMIGDNDAHQLRYTPQYAGNLVALQRVPGATGLEWGAALATITSAPAEAAGLGQVMGSLKPGRVGDVVIWSGDPLELSSTPEIVFIDGVKQSMETRQTRLRERYRSLAPAALPKAYDR</sequence>
<gene>
    <name evidence="2" type="ORF">HNQ99_000225</name>
</gene>
<dbReference type="PANTHER" id="PTHR43135">
    <property type="entry name" value="ALPHA-D-RIBOSE 1-METHYLPHOSPHONATE 5-TRIPHOSPHATE DIPHOSPHATASE"/>
    <property type="match status" value="1"/>
</dbReference>
<reference evidence="2 3" key="1">
    <citation type="submission" date="2020-08" db="EMBL/GenBank/DDBJ databases">
        <title>Genomic Encyclopedia of Type Strains, Phase IV (KMG-IV): sequencing the most valuable type-strain genomes for metagenomic binning, comparative biology and taxonomic classification.</title>
        <authorList>
            <person name="Goeker M."/>
        </authorList>
    </citation>
    <scope>NUCLEOTIDE SEQUENCE [LARGE SCALE GENOMIC DNA]</scope>
    <source>
        <strain evidence="2 3">DSM 7465</strain>
    </source>
</reference>
<dbReference type="InterPro" id="IPR013108">
    <property type="entry name" value="Amidohydro_3"/>
</dbReference>
<dbReference type="SUPFAM" id="SSF51338">
    <property type="entry name" value="Composite domain of metallo-dependent hydrolases"/>
    <property type="match status" value="1"/>
</dbReference>
<dbReference type="InterPro" id="IPR051781">
    <property type="entry name" value="Metallo-dep_Hydrolase"/>
</dbReference>
<keyword evidence="3" id="KW-1185">Reference proteome</keyword>
<accession>A0A840HPV4</accession>
<dbReference type="InterPro" id="IPR011059">
    <property type="entry name" value="Metal-dep_hydrolase_composite"/>
</dbReference>
<dbReference type="Gene3D" id="3.20.20.140">
    <property type="entry name" value="Metal-dependent hydrolases"/>
    <property type="match status" value="1"/>
</dbReference>